<dbReference type="InterPro" id="IPR029058">
    <property type="entry name" value="AB_hydrolase_fold"/>
</dbReference>
<name>A0A4P9WXB5_9FUNG</name>
<dbReference type="EMBL" id="ML009115">
    <property type="protein sequence ID" value="RKO98109.1"/>
    <property type="molecule type" value="Genomic_DNA"/>
</dbReference>
<evidence type="ECO:0000313" key="4">
    <source>
        <dbReference type="Proteomes" id="UP000268535"/>
    </source>
</evidence>
<protein>
    <submittedName>
        <fullName evidence="3">Alpha/beta-hydrolase</fullName>
    </submittedName>
</protein>
<gene>
    <name evidence="3" type="ORF">CAUPRSCDRAFT_10263</name>
</gene>
<dbReference type="InterPro" id="IPR013094">
    <property type="entry name" value="AB_hydrolase_3"/>
</dbReference>
<organism evidence="3 4">
    <name type="scientific">Caulochytrium protostelioides</name>
    <dbReference type="NCBI Taxonomy" id="1555241"/>
    <lineage>
        <taxon>Eukaryota</taxon>
        <taxon>Fungi</taxon>
        <taxon>Fungi incertae sedis</taxon>
        <taxon>Chytridiomycota</taxon>
        <taxon>Chytridiomycota incertae sedis</taxon>
        <taxon>Chytridiomycetes</taxon>
        <taxon>Caulochytriales</taxon>
        <taxon>Caulochytriaceae</taxon>
        <taxon>Caulochytrium</taxon>
    </lineage>
</organism>
<reference evidence="4" key="1">
    <citation type="journal article" date="2018" name="Nat. Microbiol.">
        <title>Leveraging single-cell genomics to expand the fungal tree of life.</title>
        <authorList>
            <person name="Ahrendt S.R."/>
            <person name="Quandt C.A."/>
            <person name="Ciobanu D."/>
            <person name="Clum A."/>
            <person name="Salamov A."/>
            <person name="Andreopoulos B."/>
            <person name="Cheng J.F."/>
            <person name="Woyke T."/>
            <person name="Pelin A."/>
            <person name="Henrissat B."/>
            <person name="Reynolds N.K."/>
            <person name="Benny G.L."/>
            <person name="Smith M.E."/>
            <person name="James T.Y."/>
            <person name="Grigoriev I.V."/>
        </authorList>
    </citation>
    <scope>NUCLEOTIDE SEQUENCE [LARGE SCALE GENOMIC DNA]</scope>
    <source>
        <strain evidence="4">ATCC 52028</strain>
    </source>
</reference>
<proteinExistence type="predicted"/>
<evidence type="ECO:0000313" key="3">
    <source>
        <dbReference type="EMBL" id="RKO98109.1"/>
    </source>
</evidence>
<feature type="domain" description="Alpha/beta hydrolase fold-3" evidence="2">
    <location>
        <begin position="52"/>
        <end position="263"/>
    </location>
</feature>
<dbReference type="GO" id="GO:0016787">
    <property type="term" value="F:hydrolase activity"/>
    <property type="evidence" value="ECO:0007669"/>
    <property type="project" value="UniProtKB-KW"/>
</dbReference>
<dbReference type="InterPro" id="IPR050300">
    <property type="entry name" value="GDXG_lipolytic_enzyme"/>
</dbReference>
<dbReference type="Gene3D" id="3.40.50.1820">
    <property type="entry name" value="alpha/beta hydrolase"/>
    <property type="match status" value="1"/>
</dbReference>
<dbReference type="Pfam" id="PF07859">
    <property type="entry name" value="Abhydrolase_3"/>
    <property type="match status" value="1"/>
</dbReference>
<dbReference type="PANTHER" id="PTHR48081">
    <property type="entry name" value="AB HYDROLASE SUPERFAMILY PROTEIN C4A8.06C"/>
    <property type="match status" value="1"/>
</dbReference>
<evidence type="ECO:0000256" key="1">
    <source>
        <dbReference type="ARBA" id="ARBA00022801"/>
    </source>
</evidence>
<dbReference type="SUPFAM" id="SSF53474">
    <property type="entry name" value="alpha/beta-Hydrolases"/>
    <property type="match status" value="1"/>
</dbReference>
<evidence type="ECO:0000259" key="2">
    <source>
        <dbReference type="Pfam" id="PF07859"/>
    </source>
</evidence>
<dbReference type="AlphaFoldDB" id="A0A4P9WXB5"/>
<dbReference type="PANTHER" id="PTHR48081:SF33">
    <property type="entry name" value="KYNURENINE FORMAMIDASE"/>
    <property type="match status" value="1"/>
</dbReference>
<dbReference type="Proteomes" id="UP000268535">
    <property type="component" value="Unassembled WGS sequence"/>
</dbReference>
<accession>A0A4P9WXB5</accession>
<keyword evidence="1 3" id="KW-0378">Hydrolase</keyword>
<sequence>MPNIELPDTTWPDCYVWYDQQYSHRHPAQHCHILCDPRDYSDNAIEQGHSVLFWIHGGAWRSESARDYVAWARRMVALGYVVVIVEYRLTLRQGNLTEDEQAGGPDVRHPDHQNDVEAAWKWACQHLADFPCNVSKRWIIGGQSVGASMALCLARDQLNAPSLVSITVSGLICVNGCYDFPALAQEYPSYRQWITDALGDERDGDAWKKMSPQKIDFAHQRAAWPPVLVLTSRHDELLSPAGAHAFVTLLTQCGILVESHESMPGTHLSIVDTEIFFERIRDWSVKHQLI</sequence>